<keyword evidence="2" id="KW-1185">Reference proteome</keyword>
<comment type="caution">
    <text evidence="1">The sequence shown here is derived from an EMBL/GenBank/DDBJ whole genome shotgun (WGS) entry which is preliminary data.</text>
</comment>
<proteinExistence type="predicted"/>
<name>A0A5C6DCN4_9BACT</name>
<accession>A0A5C6DCN4</accession>
<reference evidence="1 2" key="1">
    <citation type="submission" date="2019-02" db="EMBL/GenBank/DDBJ databases">
        <title>Deep-cultivation of Planctomycetes and their phenomic and genomic characterization uncovers novel biology.</title>
        <authorList>
            <person name="Wiegand S."/>
            <person name="Jogler M."/>
            <person name="Boedeker C."/>
            <person name="Pinto D."/>
            <person name="Vollmers J."/>
            <person name="Rivas-Marin E."/>
            <person name="Kohn T."/>
            <person name="Peeters S.H."/>
            <person name="Heuer A."/>
            <person name="Rast P."/>
            <person name="Oberbeckmann S."/>
            <person name="Bunk B."/>
            <person name="Jeske O."/>
            <person name="Meyerdierks A."/>
            <person name="Storesund J.E."/>
            <person name="Kallscheuer N."/>
            <person name="Luecker S."/>
            <person name="Lage O.M."/>
            <person name="Pohl T."/>
            <person name="Merkel B.J."/>
            <person name="Hornburger P."/>
            <person name="Mueller R.-W."/>
            <person name="Bruemmer F."/>
            <person name="Labrenz M."/>
            <person name="Spormann A.M."/>
            <person name="Op Den Camp H."/>
            <person name="Overmann J."/>
            <person name="Amann R."/>
            <person name="Jetten M.S.M."/>
            <person name="Mascher T."/>
            <person name="Medema M.H."/>
            <person name="Devos D.P."/>
            <person name="Kaster A.-K."/>
            <person name="Ovreas L."/>
            <person name="Rohde M."/>
            <person name="Galperin M.Y."/>
            <person name="Jogler C."/>
        </authorList>
    </citation>
    <scope>NUCLEOTIDE SEQUENCE [LARGE SCALE GENOMIC DNA]</scope>
    <source>
        <strain evidence="1 2">Q31b</strain>
    </source>
</reference>
<evidence type="ECO:0000313" key="1">
    <source>
        <dbReference type="EMBL" id="TWU34530.1"/>
    </source>
</evidence>
<dbReference type="AlphaFoldDB" id="A0A5C6DCN4"/>
<evidence type="ECO:0000313" key="2">
    <source>
        <dbReference type="Proteomes" id="UP000315471"/>
    </source>
</evidence>
<dbReference type="EMBL" id="SJPY01000011">
    <property type="protein sequence ID" value="TWU34530.1"/>
    <property type="molecule type" value="Genomic_DNA"/>
</dbReference>
<protein>
    <submittedName>
        <fullName evidence="1">Uncharacterized protein</fullName>
    </submittedName>
</protein>
<dbReference type="Proteomes" id="UP000315471">
    <property type="component" value="Unassembled WGS sequence"/>
</dbReference>
<sequence length="73" mass="7760">MGVSETRTDNTDNTLAGISFSVTPIGNLTYDWDTSTNKNTMSETIAGTIAGTMSRHGFNAGTSGYDVEDHLVN</sequence>
<gene>
    <name evidence="1" type="ORF">Q31b_54840</name>
</gene>
<organism evidence="1 2">
    <name type="scientific">Novipirellula aureliae</name>
    <dbReference type="NCBI Taxonomy" id="2527966"/>
    <lineage>
        <taxon>Bacteria</taxon>
        <taxon>Pseudomonadati</taxon>
        <taxon>Planctomycetota</taxon>
        <taxon>Planctomycetia</taxon>
        <taxon>Pirellulales</taxon>
        <taxon>Pirellulaceae</taxon>
        <taxon>Novipirellula</taxon>
    </lineage>
</organism>